<gene>
    <name evidence="1" type="ORF">THOM_3226</name>
</gene>
<dbReference type="Gene3D" id="3.80.10.10">
    <property type="entry name" value="Ribonuclease Inhibitor"/>
    <property type="match status" value="1"/>
</dbReference>
<dbReference type="AlphaFoldDB" id="L7JS28"/>
<dbReference type="OrthoDB" id="10477868at2759"/>
<dbReference type="OMA" id="HENMERC"/>
<dbReference type="EMBL" id="JH994100">
    <property type="protein sequence ID" value="ELQ73851.1"/>
    <property type="molecule type" value="Genomic_DNA"/>
</dbReference>
<dbReference type="SUPFAM" id="SSF52047">
    <property type="entry name" value="RNI-like"/>
    <property type="match status" value="1"/>
</dbReference>
<dbReference type="HOGENOM" id="CLU_012976_0_0_1"/>
<evidence type="ECO:0000313" key="2">
    <source>
        <dbReference type="Proteomes" id="UP000011185"/>
    </source>
</evidence>
<reference evidence="1 2" key="1">
    <citation type="journal article" date="2012" name="PLoS Pathog.">
        <title>The genome of the obligate intracellular parasite Trachipleistophora hominis: new insights into microsporidian genome dynamics and reductive evolution.</title>
        <authorList>
            <person name="Heinz E."/>
            <person name="Williams T.A."/>
            <person name="Nakjang S."/>
            <person name="Noel C.J."/>
            <person name="Swan D.C."/>
            <person name="Goldberg A.V."/>
            <person name="Harris S.R."/>
            <person name="Weinmaier T."/>
            <person name="Markert S."/>
            <person name="Becher D."/>
            <person name="Bernhardt J."/>
            <person name="Dagan T."/>
            <person name="Hacker C."/>
            <person name="Lucocq J.M."/>
            <person name="Schweder T."/>
            <person name="Rattei T."/>
            <person name="Hall N."/>
            <person name="Hirt R.P."/>
            <person name="Embley T.M."/>
        </authorList>
    </citation>
    <scope>NUCLEOTIDE SEQUENCE [LARGE SCALE GENOMIC DNA]</scope>
</reference>
<evidence type="ECO:0000313" key="1">
    <source>
        <dbReference type="EMBL" id="ELQ73851.1"/>
    </source>
</evidence>
<dbReference type="InParanoid" id="L7JS28"/>
<accession>L7JS28</accession>
<dbReference type="Proteomes" id="UP000011185">
    <property type="component" value="Unassembled WGS sequence"/>
</dbReference>
<organism evidence="1 2">
    <name type="scientific">Trachipleistophora hominis</name>
    <name type="common">Microsporidian parasite</name>
    <dbReference type="NCBI Taxonomy" id="72359"/>
    <lineage>
        <taxon>Eukaryota</taxon>
        <taxon>Fungi</taxon>
        <taxon>Fungi incertae sedis</taxon>
        <taxon>Microsporidia</taxon>
        <taxon>Pleistophoridae</taxon>
        <taxon>Trachipleistophora</taxon>
    </lineage>
</organism>
<protein>
    <submittedName>
        <fullName evidence="1">Putative LRR containing protein</fullName>
    </submittedName>
</protein>
<name>L7JS28_TRAHO</name>
<dbReference type="VEuPathDB" id="MicrosporidiaDB:THOM_3226"/>
<dbReference type="InterPro" id="IPR032675">
    <property type="entry name" value="LRR_dom_sf"/>
</dbReference>
<sequence>MIFNLYEYANASVIFILAFQSVLNDDSYDYVICYSFKGTNMAKFLDALVEGKMKNTFYSIYDLTEASSESNTSEDAQIPHKRIKVEISNAKTRFKNHEGATASISRNKACKIIEMPFTKSLYTKAVIQEKNANLCEFTYLEIYCIFKYIFLNLDDKIWISQSICLSLQNDPEIFFSLSEYQRKIRVVKGNDHFLHKFIGNFDCDAALKRFRQIVNSSLYVRLTVEDESIAYLSGTKIVTNNLNTFSVPFKESKICFLFKYIIVEFQFFVLNADTFYDILNCNGHRSKLNILVSEIFKLNEAVGMYTKVFSLKSKLSCVSRHKLSSLHHVERITFEFSRFFSKKHRRRFNYNEYLGKIYFIYYAIDMINSVPQPAKTVKVYLSKPSIESINLVPEDVTYLKCIGPDIRSNFTFSEQFKGIIVVSLALRPGLVLTFAYGLEELDLSNVQGTIDLSNNVGFGKILLNHVLSQVSYSKKDEGGPNFFHLFYAKINTEVAVDPNMDNIIFEGITSSYKISVPLGNNVKKLNIGKSSASYDFDGNLKGCLHFNNAAVLQINTDDDSASDFKLMTCSITTPFIISGSYGNITLTDINVRSGACLTVRNDCKNLTLMDCGGVVELSTSARFERITVGFSENSSVVELVLKGAISTNYLAILNMPRNIASIFNIIGQFNYIKHLNIKNSSLEAPWPNLENHFRFRELPSPDSDFLEHDQKNNSLNKHENMERCVENAQKTTSSETLSAFFQKLVNAKVEVLEYCRVWISSYNCRFLNDMQHLKVLIGCVENLSGENMDYLPKSLRLLNVSGSYINNMTSEAEGSFKNALKALSNLEVLIVDDEFLVRPARLKSLPPRIEILVLKNCKLKKIRHKVQARKLKLRKLYISASVITSENGVILPCNPVFNDFMRSLYNYIDLKYLEELFYITLYTNYQLNPVTMQSIQEWNDTYSVDFLAL</sequence>
<proteinExistence type="predicted"/>
<keyword evidence="2" id="KW-1185">Reference proteome</keyword>